<dbReference type="PANTHER" id="PTHR10291:SF0">
    <property type="entry name" value="DEHYDRODOLICHYL DIPHOSPHATE SYNTHASE 2"/>
    <property type="match status" value="1"/>
</dbReference>
<sequence>IMDGNGRWARRRLKNRVYGHEAGIEAVKTVIRCCVDCGIPYLTLYAFSKENWQRPKAEVDSLWRIMKKFLQKELSGLIEKGIKILHIGDREGLPSDVLAMLDNVVEKTKNGENLIVQVALNYGGRHEIVEATRRIAEKVKRGEMKPDDINLDTFAAHLFTAGVPDPDLLIRTSGECRVSNFLLWQIAYTELYIIDTLWPDFGEKEFYAALEAFQTRERRFGKISEQLTVAENCSAF</sequence>
<comment type="caution">
    <text evidence="3">The sequence shown here is derived from an EMBL/GenBank/DDBJ whole genome shotgun (WGS) entry which is preliminary data.</text>
</comment>
<accession>A0A7C0WTB0</accession>
<dbReference type="InterPro" id="IPR036424">
    <property type="entry name" value="UPP_synth-like_sf"/>
</dbReference>
<evidence type="ECO:0000313" key="3">
    <source>
        <dbReference type="EMBL" id="HDL89723.1"/>
    </source>
</evidence>
<dbReference type="GO" id="GO:0016094">
    <property type="term" value="P:polyprenol biosynthetic process"/>
    <property type="evidence" value="ECO:0007669"/>
    <property type="project" value="TreeGrafter"/>
</dbReference>
<dbReference type="Proteomes" id="UP000886355">
    <property type="component" value="Unassembled WGS sequence"/>
</dbReference>
<feature type="non-terminal residue" evidence="3">
    <location>
        <position position="1"/>
    </location>
</feature>
<dbReference type="FunFam" id="3.40.1180.10:FF:000001">
    <property type="entry name" value="(2E,6E)-farnesyl-diphosphate-specific ditrans,polycis-undecaprenyl-diphosphate synthase"/>
    <property type="match status" value="1"/>
</dbReference>
<keyword evidence="2 3" id="KW-0808">Transferase</keyword>
<dbReference type="AlphaFoldDB" id="A0A7C0WTB0"/>
<dbReference type="InterPro" id="IPR018520">
    <property type="entry name" value="UPP_synth-like_CS"/>
</dbReference>
<comment type="cofactor">
    <cofactor evidence="1">
        <name>Mg(2+)</name>
        <dbReference type="ChEBI" id="CHEBI:18420"/>
    </cofactor>
</comment>
<dbReference type="CDD" id="cd00475">
    <property type="entry name" value="Cis_IPPS"/>
    <property type="match status" value="1"/>
</dbReference>
<dbReference type="SUPFAM" id="SSF64005">
    <property type="entry name" value="Undecaprenyl diphosphate synthase"/>
    <property type="match status" value="1"/>
</dbReference>
<dbReference type="Pfam" id="PF01255">
    <property type="entry name" value="Prenyltransf"/>
    <property type="match status" value="1"/>
</dbReference>
<name>A0A7C0WTB0_9BACT</name>
<dbReference type="HAMAP" id="MF_01139">
    <property type="entry name" value="ISPT"/>
    <property type="match status" value="1"/>
</dbReference>
<organism evidence="3">
    <name type="scientific">Thermodesulforhabdus norvegica</name>
    <dbReference type="NCBI Taxonomy" id="39841"/>
    <lineage>
        <taxon>Bacteria</taxon>
        <taxon>Pseudomonadati</taxon>
        <taxon>Thermodesulfobacteriota</taxon>
        <taxon>Syntrophobacteria</taxon>
        <taxon>Syntrophobacterales</taxon>
        <taxon>Thermodesulforhabdaceae</taxon>
        <taxon>Thermodesulforhabdus</taxon>
    </lineage>
</organism>
<dbReference type="PROSITE" id="PS01066">
    <property type="entry name" value="UPP_SYNTHASE"/>
    <property type="match status" value="1"/>
</dbReference>
<gene>
    <name evidence="3" type="ORF">ENG14_02330</name>
</gene>
<reference evidence="3" key="1">
    <citation type="journal article" date="2020" name="mSystems">
        <title>Genome- and Community-Level Interaction Insights into Carbon Utilization and Element Cycling Functions of Hydrothermarchaeota in Hydrothermal Sediment.</title>
        <authorList>
            <person name="Zhou Z."/>
            <person name="Liu Y."/>
            <person name="Xu W."/>
            <person name="Pan J."/>
            <person name="Luo Z.H."/>
            <person name="Li M."/>
        </authorList>
    </citation>
    <scope>NUCLEOTIDE SEQUENCE [LARGE SCALE GENOMIC DNA]</scope>
    <source>
        <strain evidence="3">HyVt-19</strain>
    </source>
</reference>
<evidence type="ECO:0000256" key="1">
    <source>
        <dbReference type="ARBA" id="ARBA00001946"/>
    </source>
</evidence>
<dbReference type="Gene3D" id="3.40.1180.10">
    <property type="entry name" value="Decaprenyl diphosphate synthase-like"/>
    <property type="match status" value="1"/>
</dbReference>
<evidence type="ECO:0000256" key="2">
    <source>
        <dbReference type="ARBA" id="ARBA00022679"/>
    </source>
</evidence>
<dbReference type="EMBL" id="DQZW01000111">
    <property type="protein sequence ID" value="HDL89723.1"/>
    <property type="molecule type" value="Genomic_DNA"/>
</dbReference>
<protein>
    <submittedName>
        <fullName evidence="3">Isoprenyl transferase</fullName>
    </submittedName>
</protein>
<dbReference type="InterPro" id="IPR001441">
    <property type="entry name" value="UPP_synth-like"/>
</dbReference>
<dbReference type="NCBIfam" id="TIGR00055">
    <property type="entry name" value="uppS"/>
    <property type="match status" value="1"/>
</dbReference>
<dbReference type="PANTHER" id="PTHR10291">
    <property type="entry name" value="DEHYDRODOLICHYL DIPHOSPHATE SYNTHASE FAMILY MEMBER"/>
    <property type="match status" value="1"/>
</dbReference>
<dbReference type="NCBIfam" id="NF011405">
    <property type="entry name" value="PRK14830.1"/>
    <property type="match status" value="1"/>
</dbReference>
<dbReference type="GO" id="GO:0045547">
    <property type="term" value="F:ditrans,polycis-polyprenyl diphosphate synthase [(2E,6E)-farnesyl diphosphate specific] activity"/>
    <property type="evidence" value="ECO:0007669"/>
    <property type="project" value="TreeGrafter"/>
</dbReference>
<proteinExistence type="inferred from homology"/>